<organism evidence="2 3">
    <name type="scientific">Caerostris darwini</name>
    <dbReference type="NCBI Taxonomy" id="1538125"/>
    <lineage>
        <taxon>Eukaryota</taxon>
        <taxon>Metazoa</taxon>
        <taxon>Ecdysozoa</taxon>
        <taxon>Arthropoda</taxon>
        <taxon>Chelicerata</taxon>
        <taxon>Arachnida</taxon>
        <taxon>Araneae</taxon>
        <taxon>Araneomorphae</taxon>
        <taxon>Entelegynae</taxon>
        <taxon>Araneoidea</taxon>
        <taxon>Araneidae</taxon>
        <taxon>Caerostris</taxon>
    </lineage>
</organism>
<evidence type="ECO:0000313" key="2">
    <source>
        <dbReference type="EMBL" id="GIX99441.1"/>
    </source>
</evidence>
<reference evidence="2 3" key="1">
    <citation type="submission" date="2021-06" db="EMBL/GenBank/DDBJ databases">
        <title>Caerostris darwini draft genome.</title>
        <authorList>
            <person name="Kono N."/>
            <person name="Arakawa K."/>
        </authorList>
    </citation>
    <scope>NUCLEOTIDE SEQUENCE [LARGE SCALE GENOMIC DNA]</scope>
</reference>
<evidence type="ECO:0000256" key="1">
    <source>
        <dbReference type="SAM" id="MobiDB-lite"/>
    </source>
</evidence>
<dbReference type="Proteomes" id="UP001054837">
    <property type="component" value="Unassembled WGS sequence"/>
</dbReference>
<protein>
    <submittedName>
        <fullName evidence="2">Uncharacterized protein</fullName>
    </submittedName>
</protein>
<dbReference type="AlphaFoldDB" id="A0AAV4PTG0"/>
<feature type="region of interest" description="Disordered" evidence="1">
    <location>
        <begin position="49"/>
        <end position="91"/>
    </location>
</feature>
<gene>
    <name evidence="2" type="ORF">CDAR_256011</name>
</gene>
<dbReference type="EMBL" id="BPLQ01003300">
    <property type="protein sequence ID" value="GIX99441.1"/>
    <property type="molecule type" value="Genomic_DNA"/>
</dbReference>
<evidence type="ECO:0000313" key="3">
    <source>
        <dbReference type="Proteomes" id="UP001054837"/>
    </source>
</evidence>
<sequence>MCHYTLCYAVERHDANDPFSKIYGRRNISTPANKSLADFDCDRGWVNGKSGKSDCGKSNQDGKPQGHKFSLGPLLQPPSPPERGLRAPPSYRGGDAAGLICLNSPICLEEVFGGQLPRDPTVKGRLSPHIPPQFPSKFKNPFSPTMPSGH</sequence>
<proteinExistence type="predicted"/>
<keyword evidence="3" id="KW-1185">Reference proteome</keyword>
<comment type="caution">
    <text evidence="2">The sequence shown here is derived from an EMBL/GenBank/DDBJ whole genome shotgun (WGS) entry which is preliminary data.</text>
</comment>
<accession>A0AAV4PTG0</accession>
<feature type="region of interest" description="Disordered" evidence="1">
    <location>
        <begin position="119"/>
        <end position="150"/>
    </location>
</feature>
<name>A0AAV4PTG0_9ARAC</name>